<reference evidence="2 3" key="1">
    <citation type="submission" date="2018-12" db="EMBL/GenBank/DDBJ databases">
        <title>Complete genome sequence of Streptomyces ficellus NRRL8067, the producer of ficellomycin, feldamycin and nojirimycin.</title>
        <authorList>
            <person name="Zhang H."/>
            <person name="Yue R."/>
            <person name="Liu Y."/>
            <person name="Li M."/>
            <person name="Mu H."/>
            <person name="Zhang J."/>
        </authorList>
    </citation>
    <scope>NUCLEOTIDE SEQUENCE [LARGE SCALE GENOMIC DNA]</scope>
    <source>
        <strain evidence="2 3">NRRL 8067</strain>
    </source>
</reference>
<dbReference type="AlphaFoldDB" id="A0A6I6F032"/>
<dbReference type="PANTHER" id="PTHR42685">
    <property type="entry name" value="GERANYLGERANYL DIPHOSPHATE REDUCTASE"/>
    <property type="match status" value="1"/>
</dbReference>
<dbReference type="EMBL" id="CP034279">
    <property type="protein sequence ID" value="QGV77050.1"/>
    <property type="molecule type" value="Genomic_DNA"/>
</dbReference>
<dbReference type="Pfam" id="PF00348">
    <property type="entry name" value="polyprenyl_synt"/>
    <property type="match status" value="1"/>
</dbReference>
<dbReference type="NCBIfam" id="TIGR02032">
    <property type="entry name" value="GG-red-SF"/>
    <property type="match status" value="1"/>
</dbReference>
<dbReference type="KEGG" id="sfic:EIZ62_01350"/>
<name>A0A6I6F032_9ACTN</name>
<accession>A0A6I6F032</accession>
<dbReference type="CDD" id="cd00867">
    <property type="entry name" value="Trans_IPPS"/>
    <property type="match status" value="1"/>
</dbReference>
<evidence type="ECO:0000313" key="3">
    <source>
        <dbReference type="Proteomes" id="UP000422572"/>
    </source>
</evidence>
<dbReference type="Proteomes" id="UP000422572">
    <property type="component" value="Chromosome"/>
</dbReference>
<evidence type="ECO:0000313" key="2">
    <source>
        <dbReference type="EMBL" id="QGV77050.1"/>
    </source>
</evidence>
<feature type="domain" description="FAD-binding" evidence="1">
    <location>
        <begin position="9"/>
        <end position="172"/>
    </location>
</feature>
<dbReference type="Pfam" id="PF01494">
    <property type="entry name" value="FAD_binding_3"/>
    <property type="match status" value="1"/>
</dbReference>
<evidence type="ECO:0000259" key="1">
    <source>
        <dbReference type="Pfam" id="PF01494"/>
    </source>
</evidence>
<sequence length="745" mass="78386">MKGDHGVDAEVIVVGAGPAGATAAYWLARHGRRVLLLDAQEFPRPKTCGDAIGAPAVRLLGDMGVLRRLAGEHGDPPPVRGTRVRVHQRWRTFTHEPGDSGLTMPRTVLDEALLAQAVAAGAGLLTRTRAVRLLRDDGAVVGVEVVGVEVSRSGRDAQLLAPVVVVACGAASDALLPPPSGGGAPTGRGHGVRGYVSGLTGLTDMLEIHMPVADPAGHGHPPSYGWVHPTGPSTANVGVGILGAWPDGDPDGLWDGFVRTLRDTDPRFTHLRQDTRPETAPLRFDFTPERCAAPGMVLVGDAAGMVSPFTGHGIGPAMESGRLAAAAIHRRLRPGTVAPPDLSGYVRSLRSSFVGHFEDGDRSARRHLMVWRTLHSTFEGERPLFTLGREALLFPDGCDERHVTRLLDDATGVLGASAPRLRADLLAVSEVLLDAVRTDWPFLGRITALGRGVPTVPLRPALFTLLAGRLVAPGSRPAAAVLAAASVELGCLAALAGLSVTEGTHDADAPPAPTAANWGNMLALLVGDFLLAKANELAARTGTEVSRTVTHALATATQGRIRQLRHAHDPHLTTTERVAILTEQTATLFALPCELGALLAGAPPADVTALAAYGRHLGLAFQLTEEARSATGRPTRLGTTLASDLAAGTFGVPVLHVLNLDDGVSTRLRTLLARRARRPLDDRQVRTVIRLVREGQGDRAAQELATHYADQARAALRHFAPGPVRDSMERLVDHTLGPPPGSAPA</sequence>
<dbReference type="GO" id="GO:0004659">
    <property type="term" value="F:prenyltransferase activity"/>
    <property type="evidence" value="ECO:0007669"/>
    <property type="project" value="InterPro"/>
</dbReference>
<dbReference type="InterPro" id="IPR000092">
    <property type="entry name" value="Polyprenyl_synt"/>
</dbReference>
<dbReference type="InterPro" id="IPR036188">
    <property type="entry name" value="FAD/NAD-bd_sf"/>
</dbReference>
<dbReference type="PANTHER" id="PTHR42685:SF22">
    <property type="entry name" value="CONDITIONED MEDIUM FACTOR RECEPTOR 1"/>
    <property type="match status" value="1"/>
</dbReference>
<dbReference type="SUPFAM" id="SSF51905">
    <property type="entry name" value="FAD/NAD(P)-binding domain"/>
    <property type="match status" value="1"/>
</dbReference>
<dbReference type="Gene3D" id="3.50.50.60">
    <property type="entry name" value="FAD/NAD(P)-binding domain"/>
    <property type="match status" value="1"/>
</dbReference>
<dbReference type="GO" id="GO:0071949">
    <property type="term" value="F:FAD binding"/>
    <property type="evidence" value="ECO:0007669"/>
    <property type="project" value="InterPro"/>
</dbReference>
<dbReference type="GO" id="GO:0008299">
    <property type="term" value="P:isoprenoid biosynthetic process"/>
    <property type="evidence" value="ECO:0007669"/>
    <property type="project" value="InterPro"/>
</dbReference>
<dbReference type="GO" id="GO:0016628">
    <property type="term" value="F:oxidoreductase activity, acting on the CH-CH group of donors, NAD or NADP as acceptor"/>
    <property type="evidence" value="ECO:0007669"/>
    <property type="project" value="InterPro"/>
</dbReference>
<proteinExistence type="predicted"/>
<dbReference type="SUPFAM" id="SSF48576">
    <property type="entry name" value="Terpenoid synthases"/>
    <property type="match status" value="1"/>
</dbReference>
<dbReference type="InterPro" id="IPR011777">
    <property type="entry name" value="Geranylgeranyl_Rdtase_fam"/>
</dbReference>
<dbReference type="InterPro" id="IPR008949">
    <property type="entry name" value="Isoprenoid_synthase_dom_sf"/>
</dbReference>
<protein>
    <submittedName>
        <fullName evidence="2">Geranylgeranyl reductase family protein</fullName>
    </submittedName>
</protein>
<keyword evidence="3" id="KW-1185">Reference proteome</keyword>
<organism evidence="2 3">
    <name type="scientific">Streptomyces ficellus</name>
    <dbReference type="NCBI Taxonomy" id="1977088"/>
    <lineage>
        <taxon>Bacteria</taxon>
        <taxon>Bacillati</taxon>
        <taxon>Actinomycetota</taxon>
        <taxon>Actinomycetes</taxon>
        <taxon>Kitasatosporales</taxon>
        <taxon>Streptomycetaceae</taxon>
        <taxon>Streptomyces</taxon>
    </lineage>
</organism>
<dbReference type="InterPro" id="IPR002938">
    <property type="entry name" value="FAD-bd"/>
</dbReference>
<dbReference type="PRINTS" id="PR00420">
    <property type="entry name" value="RNGMNOXGNASE"/>
</dbReference>
<gene>
    <name evidence="2" type="ORF">EIZ62_01350</name>
</gene>
<dbReference type="OrthoDB" id="3342767at2"/>
<dbReference type="Gene3D" id="1.10.600.10">
    <property type="entry name" value="Farnesyl Diphosphate Synthase"/>
    <property type="match status" value="1"/>
</dbReference>
<dbReference type="InterPro" id="IPR050407">
    <property type="entry name" value="Geranylgeranyl_reductase"/>
</dbReference>